<proteinExistence type="predicted"/>
<keyword evidence="2" id="KW-1185">Reference proteome</keyword>
<dbReference type="InterPro" id="IPR036875">
    <property type="entry name" value="Znf_CCHC_sf"/>
</dbReference>
<dbReference type="AlphaFoldDB" id="A0A225VDG5"/>
<dbReference type="EMBL" id="NBNE01005381">
    <property type="protein sequence ID" value="OWZ03676.1"/>
    <property type="molecule type" value="Genomic_DNA"/>
</dbReference>
<evidence type="ECO:0008006" key="3">
    <source>
        <dbReference type="Google" id="ProtNLM"/>
    </source>
</evidence>
<reference evidence="2" key="1">
    <citation type="submission" date="2017-03" db="EMBL/GenBank/DDBJ databases">
        <title>Phytopthora megakarya and P. palmivora, two closely related causual agents of cacao black pod achieved similar genome size and gene model numbers by different mechanisms.</title>
        <authorList>
            <person name="Ali S."/>
            <person name="Shao J."/>
            <person name="Larry D.J."/>
            <person name="Kronmiller B."/>
            <person name="Shen D."/>
            <person name="Strem M.D."/>
            <person name="Melnick R.L."/>
            <person name="Guiltinan M.J."/>
            <person name="Tyler B.M."/>
            <person name="Meinhardt L.W."/>
            <person name="Bailey B.A."/>
        </authorList>
    </citation>
    <scope>NUCLEOTIDE SEQUENCE [LARGE SCALE GENOMIC DNA]</scope>
    <source>
        <strain evidence="2">zdho120</strain>
    </source>
</reference>
<dbReference type="GO" id="GO:0008270">
    <property type="term" value="F:zinc ion binding"/>
    <property type="evidence" value="ECO:0007669"/>
    <property type="project" value="InterPro"/>
</dbReference>
<sequence length="71" mass="8052">MDCNRTARKEKSYHLKGPHLASLNKAIELDLQFVHRFQGDNPSAATTEWERTTQCNCCNKVGHIAPKCPLK</sequence>
<evidence type="ECO:0000313" key="2">
    <source>
        <dbReference type="Proteomes" id="UP000198211"/>
    </source>
</evidence>
<dbReference type="Proteomes" id="UP000198211">
    <property type="component" value="Unassembled WGS sequence"/>
</dbReference>
<dbReference type="GO" id="GO:0003676">
    <property type="term" value="F:nucleic acid binding"/>
    <property type="evidence" value="ECO:0007669"/>
    <property type="project" value="InterPro"/>
</dbReference>
<comment type="caution">
    <text evidence="1">The sequence shown here is derived from an EMBL/GenBank/DDBJ whole genome shotgun (WGS) entry which is preliminary data.</text>
</comment>
<accession>A0A225VDG5</accession>
<protein>
    <recommendedName>
        <fullName evidence="3">CCHC-type domain-containing protein</fullName>
    </recommendedName>
</protein>
<gene>
    <name evidence="1" type="ORF">PHMEG_00024547</name>
</gene>
<dbReference type="SUPFAM" id="SSF57756">
    <property type="entry name" value="Retrovirus zinc finger-like domains"/>
    <property type="match status" value="1"/>
</dbReference>
<organism evidence="1 2">
    <name type="scientific">Phytophthora megakarya</name>
    <dbReference type="NCBI Taxonomy" id="4795"/>
    <lineage>
        <taxon>Eukaryota</taxon>
        <taxon>Sar</taxon>
        <taxon>Stramenopiles</taxon>
        <taxon>Oomycota</taxon>
        <taxon>Peronosporomycetes</taxon>
        <taxon>Peronosporales</taxon>
        <taxon>Peronosporaceae</taxon>
        <taxon>Phytophthora</taxon>
    </lineage>
</organism>
<name>A0A225VDG5_9STRA</name>
<evidence type="ECO:0000313" key="1">
    <source>
        <dbReference type="EMBL" id="OWZ03676.1"/>
    </source>
</evidence>